<feature type="compositionally biased region" description="Low complexity" evidence="1">
    <location>
        <begin position="28"/>
        <end position="37"/>
    </location>
</feature>
<feature type="region of interest" description="Disordered" evidence="1">
    <location>
        <begin position="13"/>
        <end position="37"/>
    </location>
</feature>
<dbReference type="AlphaFoldDB" id="A0A382NIJ9"/>
<accession>A0A382NIJ9</accession>
<evidence type="ECO:0000313" key="2">
    <source>
        <dbReference type="EMBL" id="SVC60926.1"/>
    </source>
</evidence>
<evidence type="ECO:0000256" key="1">
    <source>
        <dbReference type="SAM" id="MobiDB-lite"/>
    </source>
</evidence>
<dbReference type="EMBL" id="UINC01100682">
    <property type="protein sequence ID" value="SVC60926.1"/>
    <property type="molecule type" value="Genomic_DNA"/>
</dbReference>
<sequence length="48" mass="5494">MIQIHPSVEITHLGPIPPSIFTEETSEDQQTTSTNKPPLFRLFFSSFF</sequence>
<name>A0A382NIJ9_9ZZZZ</name>
<organism evidence="2">
    <name type="scientific">marine metagenome</name>
    <dbReference type="NCBI Taxonomy" id="408172"/>
    <lineage>
        <taxon>unclassified sequences</taxon>
        <taxon>metagenomes</taxon>
        <taxon>ecological metagenomes</taxon>
    </lineage>
</organism>
<reference evidence="2" key="1">
    <citation type="submission" date="2018-05" db="EMBL/GenBank/DDBJ databases">
        <authorList>
            <person name="Lanie J.A."/>
            <person name="Ng W.-L."/>
            <person name="Kazmierczak K.M."/>
            <person name="Andrzejewski T.M."/>
            <person name="Davidsen T.M."/>
            <person name="Wayne K.J."/>
            <person name="Tettelin H."/>
            <person name="Glass J.I."/>
            <person name="Rusch D."/>
            <person name="Podicherti R."/>
            <person name="Tsui H.-C.T."/>
            <person name="Winkler M.E."/>
        </authorList>
    </citation>
    <scope>NUCLEOTIDE SEQUENCE</scope>
</reference>
<gene>
    <name evidence="2" type="ORF">METZ01_LOCUS313780</name>
</gene>
<proteinExistence type="predicted"/>
<protein>
    <submittedName>
        <fullName evidence="2">Uncharacterized protein</fullName>
    </submittedName>
</protein>